<evidence type="ECO:0000313" key="1">
    <source>
        <dbReference type="EMBL" id="QGG79772.1"/>
    </source>
</evidence>
<name>A0A5Q2QBX2_9GAMM</name>
<reference evidence="1 2" key="1">
    <citation type="submission" date="2019-11" db="EMBL/GenBank/DDBJ databases">
        <authorList>
            <person name="Khan S.A."/>
            <person name="Jeon C.O."/>
            <person name="Chun B.H."/>
        </authorList>
    </citation>
    <scope>NUCLEOTIDE SEQUENCE [LARGE SCALE GENOMIC DNA]</scope>
    <source>
        <strain evidence="1 2">IMCC 1097</strain>
    </source>
</reference>
<dbReference type="RefSeq" id="WP_153713276.1">
    <property type="nucleotide sequence ID" value="NZ_CP045871.1"/>
</dbReference>
<accession>A0A5Q2QBX2</accession>
<evidence type="ECO:0000313" key="2">
    <source>
        <dbReference type="Proteomes" id="UP000388235"/>
    </source>
</evidence>
<gene>
    <name evidence="1" type="ORF">GH975_03975</name>
</gene>
<proteinExistence type="predicted"/>
<dbReference type="SUPFAM" id="SSF51197">
    <property type="entry name" value="Clavaminate synthase-like"/>
    <property type="match status" value="1"/>
</dbReference>
<protein>
    <submittedName>
        <fullName evidence="1">Uncharacterized protein</fullName>
    </submittedName>
</protein>
<dbReference type="KEGG" id="llp:GH975_03975"/>
<organism evidence="1 2">
    <name type="scientific">Litorivicinus lipolyticus</name>
    <dbReference type="NCBI Taxonomy" id="418701"/>
    <lineage>
        <taxon>Bacteria</taxon>
        <taxon>Pseudomonadati</taxon>
        <taxon>Pseudomonadota</taxon>
        <taxon>Gammaproteobacteria</taxon>
        <taxon>Oceanospirillales</taxon>
        <taxon>Litorivicinaceae</taxon>
        <taxon>Litorivicinus</taxon>
    </lineage>
</organism>
<sequence>MADRSHEPSNLTQPGPYAAENLNAGEAGRFFDDYCNWQRIQKLEQFMQHSFISEAAATLMRSRRAQLFHNHVLVK</sequence>
<dbReference type="AlphaFoldDB" id="A0A5Q2QBX2"/>
<dbReference type="EMBL" id="CP045871">
    <property type="protein sequence ID" value="QGG79772.1"/>
    <property type="molecule type" value="Genomic_DNA"/>
</dbReference>
<keyword evidence="2" id="KW-1185">Reference proteome</keyword>
<dbReference type="Proteomes" id="UP000388235">
    <property type="component" value="Chromosome"/>
</dbReference>
<dbReference type="OrthoDB" id="9814777at2"/>
<dbReference type="Gene3D" id="2.60.120.620">
    <property type="entry name" value="q2cbj1_9rhob like domain"/>
    <property type="match status" value="1"/>
</dbReference>